<keyword evidence="2" id="KW-1185">Reference proteome</keyword>
<evidence type="ECO:0000313" key="2">
    <source>
        <dbReference type="Proteomes" id="UP001054811"/>
    </source>
</evidence>
<accession>A0ABY5NHI7</accession>
<proteinExistence type="predicted"/>
<dbReference type="RefSeq" id="WP_259611181.1">
    <property type="nucleotide sequence ID" value="NZ_CP091139.2"/>
</dbReference>
<reference evidence="1" key="1">
    <citation type="submission" date="2022-01" db="EMBL/GenBank/DDBJ databases">
        <title>Microbacterium eymi and Microbacterium rhizovicinus sp. nov., isolated from the rhizospheric soil of Elymus tsukushiensis, a plant native to the Dokdo Islands, Republic of Korea.</title>
        <authorList>
            <person name="Hwang Y.J."/>
        </authorList>
    </citation>
    <scope>NUCLEOTIDE SEQUENCE</scope>
    <source>
        <strain evidence="1">KUDC0405</strain>
    </source>
</reference>
<gene>
    <name evidence="1" type="ORF">L2X98_29655</name>
</gene>
<organism evidence="1 2">
    <name type="scientific">Microbacterium elymi</name>
    <dbReference type="NCBI Taxonomy" id="2909587"/>
    <lineage>
        <taxon>Bacteria</taxon>
        <taxon>Bacillati</taxon>
        <taxon>Actinomycetota</taxon>
        <taxon>Actinomycetes</taxon>
        <taxon>Micrococcales</taxon>
        <taxon>Microbacteriaceae</taxon>
        <taxon>Microbacterium</taxon>
    </lineage>
</organism>
<dbReference type="EMBL" id="CP091139">
    <property type="protein sequence ID" value="UUT34655.1"/>
    <property type="molecule type" value="Genomic_DNA"/>
</dbReference>
<evidence type="ECO:0000313" key="1">
    <source>
        <dbReference type="EMBL" id="UUT34655.1"/>
    </source>
</evidence>
<dbReference type="Proteomes" id="UP001054811">
    <property type="component" value="Chromosome"/>
</dbReference>
<name>A0ABY5NHI7_9MICO</name>
<sequence>MTEVTTADAARRLGLSQERVSQMLRSGELVGRRISARGWLVDLASVAERARVATAGGRPWSENRVRSVIDALSNGEATDPKTRALIRTTEPDVLWRKLAQAGDGAALHCPASGYRARCAHAHG</sequence>
<protein>
    <submittedName>
        <fullName evidence="1">Helix-turn-helix domain-containing protein</fullName>
    </submittedName>
</protein>